<dbReference type="InterPro" id="IPR036188">
    <property type="entry name" value="FAD/NAD-bd_sf"/>
</dbReference>
<evidence type="ECO:0000256" key="2">
    <source>
        <dbReference type="ARBA" id="ARBA00007532"/>
    </source>
</evidence>
<dbReference type="Pfam" id="PF07992">
    <property type="entry name" value="Pyr_redox_2"/>
    <property type="match status" value="1"/>
</dbReference>
<comment type="caution">
    <text evidence="8">The sequence shown here is derived from an EMBL/GenBank/DDBJ whole genome shotgun (WGS) entry which is preliminary data.</text>
</comment>
<dbReference type="GO" id="GO:0004362">
    <property type="term" value="F:glutathione-disulfide reductase (NADPH) activity"/>
    <property type="evidence" value="ECO:0007669"/>
    <property type="project" value="UniProtKB-EC"/>
</dbReference>
<dbReference type="SUPFAM" id="SSF55424">
    <property type="entry name" value="FAD/NAD-linked reductases, dimerisation (C-terminal) domain"/>
    <property type="match status" value="1"/>
</dbReference>
<evidence type="ECO:0000256" key="5">
    <source>
        <dbReference type="ARBA" id="ARBA00023027"/>
    </source>
</evidence>
<evidence type="ECO:0000259" key="6">
    <source>
        <dbReference type="Pfam" id="PF02852"/>
    </source>
</evidence>
<organism evidence="8 9">
    <name type="scientific">Bradyrhizobium algeriense</name>
    <dbReference type="NCBI Taxonomy" id="634784"/>
    <lineage>
        <taxon>Bacteria</taxon>
        <taxon>Pseudomonadati</taxon>
        <taxon>Pseudomonadota</taxon>
        <taxon>Alphaproteobacteria</taxon>
        <taxon>Hyphomicrobiales</taxon>
        <taxon>Nitrobacteraceae</taxon>
        <taxon>Bradyrhizobium</taxon>
    </lineage>
</organism>
<dbReference type="Proteomes" id="UP001364224">
    <property type="component" value="Unassembled WGS sequence"/>
</dbReference>
<dbReference type="PANTHER" id="PTHR22912:SF151">
    <property type="entry name" value="DIHYDROLIPOYL DEHYDROGENASE, MITOCHONDRIAL"/>
    <property type="match status" value="1"/>
</dbReference>
<keyword evidence="8" id="KW-0560">Oxidoreductase</keyword>
<dbReference type="InterPro" id="IPR023753">
    <property type="entry name" value="FAD/NAD-binding_dom"/>
</dbReference>
<dbReference type="Pfam" id="PF02852">
    <property type="entry name" value="Pyr_redox_dim"/>
    <property type="match status" value="1"/>
</dbReference>
<keyword evidence="9" id="KW-1185">Reference proteome</keyword>
<dbReference type="SUPFAM" id="SSF51905">
    <property type="entry name" value="FAD/NAD(P)-binding domain"/>
    <property type="match status" value="1"/>
</dbReference>
<evidence type="ECO:0000313" key="9">
    <source>
        <dbReference type="Proteomes" id="UP001364224"/>
    </source>
</evidence>
<protein>
    <submittedName>
        <fullName evidence="8">Glutathione reductase (NADPH)</fullName>
        <ecNumber evidence="8">1.8.1.7</ecNumber>
    </submittedName>
</protein>
<feature type="domain" description="FAD/NAD(P)-binding" evidence="7">
    <location>
        <begin position="6"/>
        <end position="321"/>
    </location>
</feature>
<dbReference type="Gene3D" id="3.50.50.60">
    <property type="entry name" value="FAD/NAD(P)-binding domain"/>
    <property type="match status" value="2"/>
</dbReference>
<dbReference type="InterPro" id="IPR001100">
    <property type="entry name" value="Pyr_nuc-diS_OxRdtase"/>
</dbReference>
<evidence type="ECO:0000256" key="4">
    <source>
        <dbReference type="ARBA" id="ARBA00022827"/>
    </source>
</evidence>
<comment type="cofactor">
    <cofactor evidence="1">
        <name>FAD</name>
        <dbReference type="ChEBI" id="CHEBI:57692"/>
    </cofactor>
</comment>
<proteinExistence type="inferred from homology"/>
<dbReference type="EC" id="1.8.1.7" evidence="8"/>
<gene>
    <name evidence="8" type="ORF">V1286_004557</name>
</gene>
<dbReference type="InterPro" id="IPR016156">
    <property type="entry name" value="FAD/NAD-linked_Rdtase_dimer_sf"/>
</dbReference>
<keyword evidence="3" id="KW-0285">Flavoprotein</keyword>
<dbReference type="PANTHER" id="PTHR22912">
    <property type="entry name" value="DISULFIDE OXIDOREDUCTASE"/>
    <property type="match status" value="1"/>
</dbReference>
<accession>A0ABU8BER5</accession>
<keyword evidence="4" id="KW-0274">FAD</keyword>
<evidence type="ECO:0000313" key="8">
    <source>
        <dbReference type="EMBL" id="MEH2557028.1"/>
    </source>
</evidence>
<dbReference type="InterPro" id="IPR050151">
    <property type="entry name" value="Class-I_Pyr_Nuc-Dis_Oxidored"/>
</dbReference>
<dbReference type="PRINTS" id="PR00368">
    <property type="entry name" value="FADPNR"/>
</dbReference>
<name>A0ABU8BER5_9BRAD</name>
<feature type="domain" description="Pyridine nucleotide-disulphide oxidoreductase dimerisation" evidence="6">
    <location>
        <begin position="342"/>
        <end position="449"/>
    </location>
</feature>
<evidence type="ECO:0000256" key="3">
    <source>
        <dbReference type="ARBA" id="ARBA00022630"/>
    </source>
</evidence>
<dbReference type="PRINTS" id="PR00411">
    <property type="entry name" value="PNDRDTASEI"/>
</dbReference>
<dbReference type="EMBL" id="JAZHRV010000001">
    <property type="protein sequence ID" value="MEH2557028.1"/>
    <property type="molecule type" value="Genomic_DNA"/>
</dbReference>
<dbReference type="PIRSF" id="PIRSF000350">
    <property type="entry name" value="Mercury_reductase_MerA"/>
    <property type="match status" value="1"/>
</dbReference>
<comment type="similarity">
    <text evidence="2">Belongs to the class-I pyridine nucleotide-disulfide oxidoreductase family.</text>
</comment>
<evidence type="ECO:0000259" key="7">
    <source>
        <dbReference type="Pfam" id="PF07992"/>
    </source>
</evidence>
<keyword evidence="5" id="KW-0520">NAD</keyword>
<reference evidence="8 9" key="1">
    <citation type="submission" date="2024-02" db="EMBL/GenBank/DDBJ databases">
        <title>Adaptive strategies in a cosmopolitan and abundant soil bacterium.</title>
        <authorList>
            <person name="Carini P."/>
        </authorList>
    </citation>
    <scope>NUCLEOTIDE SEQUENCE [LARGE SCALE GENOMIC DNA]</scope>
    <source>
        <strain evidence="8 9">AZCC 1608</strain>
    </source>
</reference>
<evidence type="ECO:0000256" key="1">
    <source>
        <dbReference type="ARBA" id="ARBA00001974"/>
    </source>
</evidence>
<dbReference type="Gene3D" id="3.30.390.30">
    <property type="match status" value="1"/>
</dbReference>
<dbReference type="InterPro" id="IPR004099">
    <property type="entry name" value="Pyr_nucl-diS_OxRdtase_dimer"/>
</dbReference>
<sequence length="455" mass="48541">MTPEKFDVVILGGGNAGIGVTGPVRRAGMSVAMIEADLLGGTCPNRGCTPKKVLVAAGHALHEIERASIHHIAIGKPKLDWAALIDREKDMIKDIPANLARSMARRNVEVIKGHGAFAGPNSVRVGGRRLEAKHIVIATGSKPRPLSIPGAELMITSDEMLSERELPDSVIFVGGGVIALEFGHVYARAGAQVTILEALPQLLPAMDADAVARLQTESERIGIRFRTAVSVKRIEKANGRLRVVFCYNGTEHAAEAERAVNGAGRVANVDTLDLAAGQVEHANGRVAIDSHLRSISNPNVHICGDAVPTSPQLSPIATYEGDIVGRNIVEGPKYSPDYASMATSVYTVPPLASVGLTEVAARQKGFSIDVHTNEMLDWFSAKTYAETVAWSKVIVDQSTDHILGAHFVGHSGQELVNIFGLAMRFGITASQIRENVYAFPTFSSDIKHMLGLGHG</sequence>